<keyword evidence="4" id="KW-1185">Reference proteome</keyword>
<feature type="transmembrane region" description="Helical" evidence="2">
    <location>
        <begin position="162"/>
        <end position="186"/>
    </location>
</feature>
<feature type="compositionally biased region" description="Polar residues" evidence="1">
    <location>
        <begin position="412"/>
        <end position="426"/>
    </location>
</feature>
<feature type="region of interest" description="Disordered" evidence="1">
    <location>
        <begin position="344"/>
        <end position="487"/>
    </location>
</feature>
<feature type="compositionally biased region" description="Polar residues" evidence="1">
    <location>
        <begin position="439"/>
        <end position="450"/>
    </location>
</feature>
<evidence type="ECO:0000256" key="2">
    <source>
        <dbReference type="SAM" id="Phobius"/>
    </source>
</evidence>
<organism evidence="3 4">
    <name type="scientific">Elysia marginata</name>
    <dbReference type="NCBI Taxonomy" id="1093978"/>
    <lineage>
        <taxon>Eukaryota</taxon>
        <taxon>Metazoa</taxon>
        <taxon>Spiralia</taxon>
        <taxon>Lophotrochozoa</taxon>
        <taxon>Mollusca</taxon>
        <taxon>Gastropoda</taxon>
        <taxon>Heterobranchia</taxon>
        <taxon>Euthyneura</taxon>
        <taxon>Panpulmonata</taxon>
        <taxon>Sacoglossa</taxon>
        <taxon>Placobranchoidea</taxon>
        <taxon>Plakobranchidae</taxon>
        <taxon>Elysia</taxon>
    </lineage>
</organism>
<dbReference type="EMBL" id="BMAT01013298">
    <property type="protein sequence ID" value="GFS09644.1"/>
    <property type="molecule type" value="Genomic_DNA"/>
</dbReference>
<name>A0AAV4IH88_9GAST</name>
<protein>
    <submittedName>
        <fullName evidence="3">Uncharacterized protein</fullName>
    </submittedName>
</protein>
<gene>
    <name evidence="3" type="ORF">ElyMa_006627100</name>
</gene>
<evidence type="ECO:0000256" key="1">
    <source>
        <dbReference type="SAM" id="MobiDB-lite"/>
    </source>
</evidence>
<accession>A0AAV4IH88</accession>
<keyword evidence="2" id="KW-0472">Membrane</keyword>
<proteinExistence type="predicted"/>
<keyword evidence="2" id="KW-1133">Transmembrane helix</keyword>
<feature type="compositionally biased region" description="Basic and acidic residues" evidence="1">
    <location>
        <begin position="385"/>
        <end position="397"/>
    </location>
</feature>
<reference evidence="3 4" key="1">
    <citation type="journal article" date="2021" name="Elife">
        <title>Chloroplast acquisition without the gene transfer in kleptoplastic sea slugs, Plakobranchus ocellatus.</title>
        <authorList>
            <person name="Maeda T."/>
            <person name="Takahashi S."/>
            <person name="Yoshida T."/>
            <person name="Shimamura S."/>
            <person name="Takaki Y."/>
            <person name="Nagai Y."/>
            <person name="Toyoda A."/>
            <person name="Suzuki Y."/>
            <person name="Arimoto A."/>
            <person name="Ishii H."/>
            <person name="Satoh N."/>
            <person name="Nishiyama T."/>
            <person name="Hasebe M."/>
            <person name="Maruyama T."/>
            <person name="Minagawa J."/>
            <person name="Obokata J."/>
            <person name="Shigenobu S."/>
        </authorList>
    </citation>
    <scope>NUCLEOTIDE SEQUENCE [LARGE SCALE GENOMIC DNA]</scope>
</reference>
<evidence type="ECO:0000313" key="4">
    <source>
        <dbReference type="Proteomes" id="UP000762676"/>
    </source>
</evidence>
<dbReference type="Proteomes" id="UP000762676">
    <property type="component" value="Unassembled WGS sequence"/>
</dbReference>
<feature type="compositionally biased region" description="Basic and acidic residues" evidence="1">
    <location>
        <begin position="231"/>
        <end position="247"/>
    </location>
</feature>
<evidence type="ECO:0000313" key="3">
    <source>
        <dbReference type="EMBL" id="GFS09644.1"/>
    </source>
</evidence>
<feature type="region of interest" description="Disordered" evidence="1">
    <location>
        <begin position="214"/>
        <end position="269"/>
    </location>
</feature>
<dbReference type="CDD" id="cd12087">
    <property type="entry name" value="TM_EGFR-like"/>
    <property type="match status" value="1"/>
</dbReference>
<dbReference type="AlphaFoldDB" id="A0AAV4IH88"/>
<comment type="caution">
    <text evidence="3">The sequence shown here is derived from an EMBL/GenBank/DDBJ whole genome shotgun (WGS) entry which is preliminary data.</text>
</comment>
<sequence>MMLYLYIAALRGSIGVKYQVEYEAFDKNTTKPANYEEVKEKLQEVKVKLLKLDKVNETYLHETFGAAVEKVLKQVKEINKDVCSIQDICEDPVRYQCNRERRLCVHKCSVKDVCPKNADCRVSETGAVQCPCKNESGRIYDGPNCTVMADGVSRPGLSTEQIIAASVGSCAALIFVASLIAIVIVYRRRKQKAAKSNNPMTSSETDLEMTTAEENGHDNPIMAGAENEDDPGVRAEDQDDPGVRAENQDDPGVAVEDQVSETSDTPTDGAAAVLRPADLLWRGGIMQATALSAVASSSGSASDWRSQLMVSGLRLHNSDNSLNRAPPRNSIVEYGYYKDLMMPRPSVKSSESDAPAQSKGADPGVTYEPQYRRNPFGARSTSFYRRPERDYPSELRGRRATIHHVGDGAHGASTSAGAEPSTTRVFSQADGRQNRYRQGESQGQGHSSNVKGHAGHDGDPDPDYPVWNELPATEEQLNLPRLLFKRD</sequence>
<keyword evidence="2" id="KW-0812">Transmembrane</keyword>